<proteinExistence type="predicted"/>
<organism evidence="2 3">
    <name type="scientific">Aspergillus bertholletiae</name>
    <dbReference type="NCBI Taxonomy" id="1226010"/>
    <lineage>
        <taxon>Eukaryota</taxon>
        <taxon>Fungi</taxon>
        <taxon>Dikarya</taxon>
        <taxon>Ascomycota</taxon>
        <taxon>Pezizomycotina</taxon>
        <taxon>Eurotiomycetes</taxon>
        <taxon>Eurotiomycetidae</taxon>
        <taxon>Eurotiales</taxon>
        <taxon>Aspergillaceae</taxon>
        <taxon>Aspergillus</taxon>
        <taxon>Aspergillus subgen. Circumdati</taxon>
    </lineage>
</organism>
<name>A0A5N7BDH3_9EURO</name>
<accession>A0A5N7BDH3</accession>
<keyword evidence="3" id="KW-1185">Reference proteome</keyword>
<evidence type="ECO:0000256" key="1">
    <source>
        <dbReference type="SAM" id="Phobius"/>
    </source>
</evidence>
<sequence length="112" mass="12577">MYAISGAKSYVIVIPKKKKIVFLLVLESVSSIIVNHAVQWISYAGWTRPFLHFDDRPGWHNCDPSPIGPCGVSDSRGGERACFRLPAFLTVNGRGYRAPYPFFVCQKIDTRS</sequence>
<keyword evidence="1" id="KW-0812">Transmembrane</keyword>
<reference evidence="2 3" key="1">
    <citation type="submission" date="2019-04" db="EMBL/GenBank/DDBJ databases">
        <title>Friends and foes A comparative genomics studyof 23 Aspergillus species from section Flavi.</title>
        <authorList>
            <consortium name="DOE Joint Genome Institute"/>
            <person name="Kjaerbolling I."/>
            <person name="Vesth T."/>
            <person name="Frisvad J.C."/>
            <person name="Nybo J.L."/>
            <person name="Theobald S."/>
            <person name="Kildgaard S."/>
            <person name="Isbrandt T."/>
            <person name="Kuo A."/>
            <person name="Sato A."/>
            <person name="Lyhne E.K."/>
            <person name="Kogle M.E."/>
            <person name="Wiebenga A."/>
            <person name="Kun R.S."/>
            <person name="Lubbers R.J."/>
            <person name="Makela M.R."/>
            <person name="Barry K."/>
            <person name="Chovatia M."/>
            <person name="Clum A."/>
            <person name="Daum C."/>
            <person name="Haridas S."/>
            <person name="He G."/>
            <person name="LaButti K."/>
            <person name="Lipzen A."/>
            <person name="Mondo S."/>
            <person name="Riley R."/>
            <person name="Salamov A."/>
            <person name="Simmons B.A."/>
            <person name="Magnuson J.K."/>
            <person name="Henrissat B."/>
            <person name="Mortensen U.H."/>
            <person name="Larsen T.O."/>
            <person name="Devries R.P."/>
            <person name="Grigoriev I.V."/>
            <person name="Machida M."/>
            <person name="Baker S.E."/>
            <person name="Andersen M.R."/>
        </authorList>
    </citation>
    <scope>NUCLEOTIDE SEQUENCE [LARGE SCALE GENOMIC DNA]</scope>
    <source>
        <strain evidence="2 3">IBT 29228</strain>
    </source>
</reference>
<keyword evidence="1" id="KW-1133">Transmembrane helix</keyword>
<keyword evidence="1" id="KW-0472">Membrane</keyword>
<evidence type="ECO:0000313" key="3">
    <source>
        <dbReference type="Proteomes" id="UP000326198"/>
    </source>
</evidence>
<gene>
    <name evidence="2" type="ORF">BDV26DRAFT_154735</name>
</gene>
<evidence type="ECO:0000313" key="2">
    <source>
        <dbReference type="EMBL" id="KAE8379780.1"/>
    </source>
</evidence>
<protein>
    <submittedName>
        <fullName evidence="2">Uncharacterized protein</fullName>
    </submittedName>
</protein>
<dbReference type="EMBL" id="ML736189">
    <property type="protein sequence ID" value="KAE8379780.1"/>
    <property type="molecule type" value="Genomic_DNA"/>
</dbReference>
<feature type="transmembrane region" description="Helical" evidence="1">
    <location>
        <begin position="20"/>
        <end position="41"/>
    </location>
</feature>
<dbReference type="AlphaFoldDB" id="A0A5N7BDH3"/>
<dbReference type="Proteomes" id="UP000326198">
    <property type="component" value="Unassembled WGS sequence"/>
</dbReference>